<evidence type="ECO:0000259" key="5">
    <source>
        <dbReference type="Pfam" id="PF25023"/>
    </source>
</evidence>
<comment type="caution">
    <text evidence="6">The sequence shown here is derived from an EMBL/GenBank/DDBJ whole genome shotgun (WGS) entry which is preliminary data.</text>
</comment>
<dbReference type="InterPro" id="IPR022385">
    <property type="entry name" value="Rhs_assc_core"/>
</dbReference>
<dbReference type="InterPro" id="IPR045351">
    <property type="entry name" value="DUF6531"/>
</dbReference>
<protein>
    <recommendedName>
        <fullName evidence="8">Type IV secretion protein Rhs</fullName>
    </recommendedName>
</protein>
<dbReference type="PANTHER" id="PTHR32305:SF15">
    <property type="entry name" value="PROTEIN RHSA-RELATED"/>
    <property type="match status" value="1"/>
</dbReference>
<sequence>MGRNSIPECPVVTDLIPGDPSVLDALADTLSRYAASSVESAGRMRPLANVEEWGGPAAEGFVGQMKDLPKTMDKGVKHFTDAANALRGYAATLRQAQAEVAGRIIPDANSARAWSAQWKLDREAVKNGTLQQSMPDKDLGKERLDELADELGAIRKRLEGVEGNCCDILLKGRDAAPSGGDPITTSLKAFGGGAKDGVTGLLQTAQMLNPGRAYAEPGAYGTDLLNIARGFQRVINDPEGFAKDFVNWDEWRKNPARALGLAVPDLTLSVLTGGAGKGAGLLKPDLPGKPDAPKAPDPVDLTKKGRPCDSRESCGDPVDPVTGEVTLTATDVCLPGALPLVLARSHGSAYRHGRRFGRSWASTLDQHIELDAAGVAFHASDGVTLRYPVPEPGQLVLPYTGSRWPMAWDGEPGGVIVISQPKLGRTLTFRPTTQGSTILDLESIIDRNGNAIAYDYDDQGVLIGVRHNGGYHIAVDSEADRIVGLRLLDAHPETHFRSPGDELPLVRFTYSEAGELAGVIDSSGEPQCFAYDDEHRLTCWQDRNGTTYHYEYDAGRCSRTRGPDGFLDASFHYDDERRVTCHTNSLGDVTKFFYNEWSQVERITDPLGNSVTKEWDRQHRLLARYDQLGRATRFTYDELGNKTREIRPDNTTITAEYDPMCLLVRFVGAGGAVWSFSYSESGNLRTVTNPVGATTSYTSDPSGNIDSITNALGATTRVVHDAAGLPAKVIDPLGAVTAYARDALGRVTVETGPDGAVTRRRWTVEGRPAGNDLPDGSHETWVWDPEGNLIERRNPAGSVTHYEISYFDLPSSRTEPDGARYEFSYDTELRLTGVVNPLGQRWSYEYDPGGRLVAEVDFDGREVTYRHDPAGRLVLRSNGAAEAVTYEHDASGRVISQRHVDTGRTTAFTYDPAGRLTRATNPDVDVAFTRDALGRVTAETSNGRTLSSAYDALGRRTRRETPSGHVSEWTYDLAGRPVLMRSGAHLLEFAHDTVGREIERRFGERVVFHQEWDSADRVLVQAITLGDPRSAVEKALDPARKTGEINRRAYSYRADGHVSTIDDTVTGLTSYDLDAVGRITAVTGREWGEHYAYDAIGNQVGAAWSGGGSGAQGPRSVAGTRIARAGRTHYRYDDQGRITGCTRKTLSGKSRVWIFVWDPDDRLTDVTTPDGVRWNYIYDPLSRRTSKRPVDREGNPGDSVESVWDGTCLSEQEEREASSGHRSATTWIHLPGSHRVVAQSRRRTGDVAIPEGGNNPRFHAVETDRVGTPVQLVDENGRVVRRPRASAWGAVGSEGAGDESFPLRFPGQYFDPETGWHYNLFRYYDPESSTYASPDPWGLAPSSHPYAYPRNPLSLTDPLGLVPHECTGPGSLEGKSDQDVYDPAVPNNGRRITDIDHVENGVLWELKTAIGAGNIEEWIPKHITKKMTAYLDARQHLHGYEQAPIGLRFTRSGAEPAFRREVENAVNQFRAEHPGVDVRLEWAE</sequence>
<dbReference type="Pfam" id="PF25023">
    <property type="entry name" value="TEN_YD-shell"/>
    <property type="match status" value="2"/>
</dbReference>
<dbReference type="Gene3D" id="2.180.10.10">
    <property type="entry name" value="RHS repeat-associated core"/>
    <property type="match status" value="3"/>
</dbReference>
<dbReference type="Proteomes" id="UP000190037">
    <property type="component" value="Unassembled WGS sequence"/>
</dbReference>
<dbReference type="NCBIfam" id="TIGR03696">
    <property type="entry name" value="Rhs_assc_core"/>
    <property type="match status" value="1"/>
</dbReference>
<feature type="domain" description="Teneurin-like YD-shell" evidence="5">
    <location>
        <begin position="820"/>
        <end position="939"/>
    </location>
</feature>
<dbReference type="InterPro" id="IPR049082">
    <property type="entry name" value="T7SS_signal"/>
</dbReference>
<feature type="compositionally biased region" description="Basic and acidic residues" evidence="2">
    <location>
        <begin position="300"/>
        <end position="314"/>
    </location>
</feature>
<dbReference type="Pfam" id="PF21725">
    <property type="entry name" value="T7SS_signal"/>
    <property type="match status" value="1"/>
</dbReference>
<reference evidence="6 7" key="1">
    <citation type="submission" date="2017-03" db="EMBL/GenBank/DDBJ databases">
        <title>Draft genome sequence of Streptomyces scabrisporus NF3, endophyte isolated from Amphipterygium adstringens.</title>
        <authorList>
            <person name="Vazquez M."/>
            <person name="Ceapa C.D."/>
            <person name="Rodriguez Luna D."/>
            <person name="Sanchez Esquivel S."/>
        </authorList>
    </citation>
    <scope>NUCLEOTIDE SEQUENCE [LARGE SCALE GENOMIC DNA]</scope>
    <source>
        <strain evidence="6 7">NF3</strain>
    </source>
</reference>
<feature type="region of interest" description="Disordered" evidence="2">
    <location>
        <begin position="281"/>
        <end position="319"/>
    </location>
</feature>
<gene>
    <name evidence="6" type="ORF">B4N89_16160</name>
</gene>
<dbReference type="NCBIfam" id="TIGR01643">
    <property type="entry name" value="YD_repeat_2x"/>
    <property type="match status" value="10"/>
</dbReference>
<evidence type="ECO:0000256" key="1">
    <source>
        <dbReference type="ARBA" id="ARBA00022737"/>
    </source>
</evidence>
<evidence type="ECO:0000313" key="6">
    <source>
        <dbReference type="EMBL" id="OPC82261.1"/>
    </source>
</evidence>
<dbReference type="OrthoDB" id="4981820at2"/>
<dbReference type="STRING" id="159449.B4N89_16160"/>
<evidence type="ECO:0000259" key="4">
    <source>
        <dbReference type="Pfam" id="PF21725"/>
    </source>
</evidence>
<dbReference type="EMBL" id="MWQN01000001">
    <property type="protein sequence ID" value="OPC82261.1"/>
    <property type="molecule type" value="Genomic_DNA"/>
</dbReference>
<evidence type="ECO:0000256" key="2">
    <source>
        <dbReference type="SAM" id="MobiDB-lite"/>
    </source>
</evidence>
<dbReference type="InterPro" id="IPR036689">
    <property type="entry name" value="ESAT-6-like_sf"/>
</dbReference>
<keyword evidence="1" id="KW-0677">Repeat</keyword>
<dbReference type="InterPro" id="IPR050708">
    <property type="entry name" value="T6SS_VgrG/RHS"/>
</dbReference>
<dbReference type="InterPro" id="IPR006530">
    <property type="entry name" value="YD"/>
</dbReference>
<evidence type="ECO:0000259" key="3">
    <source>
        <dbReference type="Pfam" id="PF20148"/>
    </source>
</evidence>
<dbReference type="InterPro" id="IPR056823">
    <property type="entry name" value="TEN-like_YD-shell"/>
</dbReference>
<evidence type="ECO:0000313" key="7">
    <source>
        <dbReference type="Proteomes" id="UP000190037"/>
    </source>
</evidence>
<proteinExistence type="predicted"/>
<name>A0A1T3P013_9ACTN</name>
<accession>A0A1T3P013</accession>
<dbReference type="Pfam" id="PF20148">
    <property type="entry name" value="DUF6531"/>
    <property type="match status" value="1"/>
</dbReference>
<feature type="domain" description="Teneurin-like YD-shell" evidence="5">
    <location>
        <begin position="1254"/>
        <end position="1335"/>
    </location>
</feature>
<dbReference type="Pfam" id="PF05593">
    <property type="entry name" value="RHS_repeat"/>
    <property type="match status" value="4"/>
</dbReference>
<feature type="domain" description="Putative T7SS secretion signal" evidence="4">
    <location>
        <begin position="13"/>
        <end position="177"/>
    </location>
</feature>
<evidence type="ECO:0008006" key="8">
    <source>
        <dbReference type="Google" id="ProtNLM"/>
    </source>
</evidence>
<dbReference type="SUPFAM" id="SSF140453">
    <property type="entry name" value="EsxAB dimer-like"/>
    <property type="match status" value="1"/>
</dbReference>
<keyword evidence="7" id="KW-1185">Reference proteome</keyword>
<dbReference type="PANTHER" id="PTHR32305">
    <property type="match status" value="1"/>
</dbReference>
<dbReference type="RefSeq" id="WP_078976530.1">
    <property type="nucleotide sequence ID" value="NZ_MWQN01000001.1"/>
</dbReference>
<organism evidence="6 7">
    <name type="scientific">Embleya scabrispora</name>
    <dbReference type="NCBI Taxonomy" id="159449"/>
    <lineage>
        <taxon>Bacteria</taxon>
        <taxon>Bacillati</taxon>
        <taxon>Actinomycetota</taxon>
        <taxon>Actinomycetes</taxon>
        <taxon>Kitasatosporales</taxon>
        <taxon>Streptomycetaceae</taxon>
        <taxon>Embleya</taxon>
    </lineage>
</organism>
<dbReference type="InterPro" id="IPR031325">
    <property type="entry name" value="RHS_repeat"/>
</dbReference>
<feature type="domain" description="DUF6531" evidence="3">
    <location>
        <begin position="315"/>
        <end position="387"/>
    </location>
</feature>